<dbReference type="AlphaFoldDB" id="A0A135Z7X5"/>
<comment type="caution">
    <text evidence="3">The sequence shown here is derived from an EMBL/GenBank/DDBJ whole genome shotgun (WGS) entry which is preliminary data.</text>
</comment>
<dbReference type="EMBL" id="LSRC01000020">
    <property type="protein sequence ID" value="KXI17761.1"/>
    <property type="molecule type" value="Genomic_DNA"/>
</dbReference>
<evidence type="ECO:0000313" key="4">
    <source>
        <dbReference type="Proteomes" id="UP000070505"/>
    </source>
</evidence>
<protein>
    <submittedName>
        <fullName evidence="3">Uncharacterized protein</fullName>
    </submittedName>
</protein>
<evidence type="ECO:0000256" key="2">
    <source>
        <dbReference type="SAM" id="Phobius"/>
    </source>
</evidence>
<gene>
    <name evidence="3" type="ORF">HMPREF3230_00557</name>
</gene>
<keyword evidence="2" id="KW-1133">Transmembrane helix</keyword>
<proteinExistence type="predicted"/>
<organism evidence="3 4">
    <name type="scientific">Gardnerella vaginalis</name>
    <dbReference type="NCBI Taxonomy" id="2702"/>
    <lineage>
        <taxon>Bacteria</taxon>
        <taxon>Bacillati</taxon>
        <taxon>Actinomycetota</taxon>
        <taxon>Actinomycetes</taxon>
        <taxon>Bifidobacteriales</taxon>
        <taxon>Bifidobacteriaceae</taxon>
        <taxon>Gardnerella</taxon>
    </lineage>
</organism>
<accession>A0A135Z7X5</accession>
<keyword evidence="2" id="KW-0812">Transmembrane</keyword>
<evidence type="ECO:0000256" key="1">
    <source>
        <dbReference type="SAM" id="MobiDB-lite"/>
    </source>
</evidence>
<feature type="transmembrane region" description="Helical" evidence="2">
    <location>
        <begin position="104"/>
        <end position="122"/>
    </location>
</feature>
<feature type="non-terminal residue" evidence="3">
    <location>
        <position position="1"/>
    </location>
</feature>
<reference evidence="3 4" key="1">
    <citation type="submission" date="2016-02" db="EMBL/GenBank/DDBJ databases">
        <authorList>
            <person name="Wen L."/>
            <person name="He K."/>
            <person name="Yang H."/>
        </authorList>
    </citation>
    <scope>NUCLEOTIDE SEQUENCE [LARGE SCALE GENOMIC DNA]</scope>
    <source>
        <strain evidence="3 4">CMW7778B</strain>
    </source>
</reference>
<sequence length="143" mass="16011">DTAFELSEESEELDDLEESEELEDEVEEVDESVESDEREELDEEDELDALVLESFALDTTVSLAIAVLGAMHIGSHIATEITQIRIVLAILWARALIKAKASRVIVLMLLITSLNLNILIILKCAPTHNQPIRAKQRVLIKIH</sequence>
<dbReference type="Proteomes" id="UP000070505">
    <property type="component" value="Unassembled WGS sequence"/>
</dbReference>
<feature type="region of interest" description="Disordered" evidence="1">
    <location>
        <begin position="1"/>
        <end position="45"/>
    </location>
</feature>
<evidence type="ECO:0000313" key="3">
    <source>
        <dbReference type="EMBL" id="KXI17761.1"/>
    </source>
</evidence>
<name>A0A135Z7X5_GARVA</name>
<keyword evidence="2" id="KW-0472">Membrane</keyword>